<dbReference type="Proteomes" id="UP001165685">
    <property type="component" value="Unassembled WGS sequence"/>
</dbReference>
<sequence length="293" mass="31904">MARPDPPEFLKRTGQKYTEPPDIDLTKPSIARVYSYFLGGKDHFAADRDMANYAEGVVPGVTDLALGNRAFVQRAARYLATEAGIEQYLDIGSGLPTDGNVHEVVHESTPHGRVVYVDKDPMVLTHARALLADNNTTVVLKADLTSPKTVLQEAVGTGLIDLDRPVALMLGGILHHLQDDDDPGGTTRELCDALAPGSHLVISHFCCPDAARSPKSAKRAAALQKAFMEKLGHGLWRGREEILSYFQGWPLVEPGLVPLNDWRPLPKESAQAGNYVMPPRNKHIIIGGIAKKP</sequence>
<proteinExistence type="predicted"/>
<dbReference type="PIRSF" id="PIRSF017393">
    <property type="entry name" value="MTase_SAV2177"/>
    <property type="match status" value="1"/>
</dbReference>
<feature type="region of interest" description="Disordered" evidence="1">
    <location>
        <begin position="1"/>
        <end position="22"/>
    </location>
</feature>
<dbReference type="InterPro" id="IPR006764">
    <property type="entry name" value="SAM_dep_MeTrfase_SAV2177_type"/>
</dbReference>
<evidence type="ECO:0000256" key="1">
    <source>
        <dbReference type="SAM" id="MobiDB-lite"/>
    </source>
</evidence>
<evidence type="ECO:0000313" key="2">
    <source>
        <dbReference type="EMBL" id="MDA2803038.1"/>
    </source>
</evidence>
<reference evidence="2" key="1">
    <citation type="submission" date="2023-01" db="EMBL/GenBank/DDBJ databases">
        <title>Draft genome sequence of Nocardiopsis sp. LSu2-4 isolated from halophytes.</title>
        <authorList>
            <person name="Duangmal K."/>
            <person name="Chantavorakit T."/>
        </authorList>
    </citation>
    <scope>NUCLEOTIDE SEQUENCE</scope>
    <source>
        <strain evidence="2">LSu2-4</strain>
    </source>
</reference>
<comment type="caution">
    <text evidence="2">The sequence shown here is derived from an EMBL/GenBank/DDBJ whole genome shotgun (WGS) entry which is preliminary data.</text>
</comment>
<gene>
    <name evidence="2" type="ORF">O4U47_00820</name>
</gene>
<evidence type="ECO:0000313" key="3">
    <source>
        <dbReference type="Proteomes" id="UP001165685"/>
    </source>
</evidence>
<name>A0ABT4TEA7_9ACTN</name>
<keyword evidence="2" id="KW-0489">Methyltransferase</keyword>
<dbReference type="InterPro" id="IPR029063">
    <property type="entry name" value="SAM-dependent_MTases_sf"/>
</dbReference>
<dbReference type="Pfam" id="PF04672">
    <property type="entry name" value="Methyltransf_19"/>
    <property type="match status" value="1"/>
</dbReference>
<accession>A0ABT4TEA7</accession>
<dbReference type="GO" id="GO:0008168">
    <property type="term" value="F:methyltransferase activity"/>
    <property type="evidence" value="ECO:0007669"/>
    <property type="project" value="UniProtKB-KW"/>
</dbReference>
<dbReference type="EMBL" id="JAQFWP010000001">
    <property type="protein sequence ID" value="MDA2803038.1"/>
    <property type="molecule type" value="Genomic_DNA"/>
</dbReference>
<protein>
    <submittedName>
        <fullName evidence="2">SAM-dependent methyltransferase</fullName>
        <ecNumber evidence="2">2.1.1.-</ecNumber>
    </submittedName>
</protein>
<dbReference type="GO" id="GO:0032259">
    <property type="term" value="P:methylation"/>
    <property type="evidence" value="ECO:0007669"/>
    <property type="project" value="UniProtKB-KW"/>
</dbReference>
<organism evidence="2 3">
    <name type="scientific">Nocardiopsis suaedae</name>
    <dbReference type="NCBI Taxonomy" id="3018444"/>
    <lineage>
        <taxon>Bacteria</taxon>
        <taxon>Bacillati</taxon>
        <taxon>Actinomycetota</taxon>
        <taxon>Actinomycetes</taxon>
        <taxon>Streptosporangiales</taxon>
        <taxon>Nocardiopsidaceae</taxon>
        <taxon>Nocardiopsis</taxon>
    </lineage>
</organism>
<dbReference type="SUPFAM" id="SSF53335">
    <property type="entry name" value="S-adenosyl-L-methionine-dependent methyltransferases"/>
    <property type="match status" value="1"/>
</dbReference>
<keyword evidence="2" id="KW-0808">Transferase</keyword>
<dbReference type="RefSeq" id="WP_270675078.1">
    <property type="nucleotide sequence ID" value="NZ_JAQFWP010000001.1"/>
</dbReference>
<feature type="compositionally biased region" description="Basic and acidic residues" evidence="1">
    <location>
        <begin position="1"/>
        <end position="11"/>
    </location>
</feature>
<keyword evidence="3" id="KW-1185">Reference proteome</keyword>
<dbReference type="Gene3D" id="3.40.50.150">
    <property type="entry name" value="Vaccinia Virus protein VP39"/>
    <property type="match status" value="1"/>
</dbReference>
<dbReference type="EC" id="2.1.1.-" evidence="2"/>